<accession>A0A0F5JDQ4</accession>
<dbReference type="InterPro" id="IPR010106">
    <property type="entry name" value="RpnA"/>
</dbReference>
<dbReference type="STRING" id="927665.HMPREF1535_01969"/>
<name>A0A0F5JDQ4_9BACT</name>
<dbReference type="Pfam" id="PF12784">
    <property type="entry name" value="PDDEXK_2"/>
    <property type="match status" value="1"/>
</dbReference>
<dbReference type="PATRIC" id="fig|927665.4.peg.2019"/>
<evidence type="ECO:0000313" key="1">
    <source>
        <dbReference type="EMBL" id="KKB55996.1"/>
    </source>
</evidence>
<dbReference type="PANTHER" id="PTHR41317:SF1">
    <property type="entry name" value="PD-(D_E)XK NUCLEASE FAMILY TRANSPOSASE"/>
    <property type="match status" value="1"/>
</dbReference>
<dbReference type="PANTHER" id="PTHR41317">
    <property type="entry name" value="PD-(D_E)XK NUCLEASE FAMILY TRANSPOSASE"/>
    <property type="match status" value="1"/>
</dbReference>
<gene>
    <name evidence="1" type="ORF">HMPREF1535_01969</name>
</gene>
<dbReference type="AlphaFoldDB" id="A0A0F5JDQ4"/>
<comment type="caution">
    <text evidence="1">The sequence shown here is derived from an EMBL/GenBank/DDBJ whole genome shotgun (WGS) entry which is preliminary data.</text>
</comment>
<dbReference type="RefSeq" id="WP_046145982.1">
    <property type="nucleotide sequence ID" value="NZ_KQ033912.1"/>
</dbReference>
<proteinExistence type="predicted"/>
<evidence type="ECO:0000313" key="2">
    <source>
        <dbReference type="Proteomes" id="UP000033047"/>
    </source>
</evidence>
<evidence type="ECO:0008006" key="3">
    <source>
        <dbReference type="Google" id="ProtNLM"/>
    </source>
</evidence>
<dbReference type="Proteomes" id="UP000033047">
    <property type="component" value="Unassembled WGS sequence"/>
</dbReference>
<sequence length="293" mass="33546">MGKFINPWVDRGFKILFGREISKDLLVDFLNDLFDGEHSIVDLTFLNVELPSETIEGRGAIFDLKCKDADGAVFIVEVQNASQCYFHERGLYYLCRAVCEQGERGPEWKFGICPVYGVFLLNFKSGRTDKLRTDIILADRETGKLFSDKIRQVYLEMPFFTKEEDECETPFEMWLYILKNMDKLERMPFKAQKQLFEKLEQIAGIGNLTKEERLEYDEALKVYRDCKNIVDYAKDEGHAEGKVEGLAEGRVEGRAEGLLEGMRLMAANLKRQGIDVKAISTASGLSEEEINSL</sequence>
<dbReference type="NCBIfam" id="TIGR01784">
    <property type="entry name" value="T_den_put_tspse"/>
    <property type="match status" value="1"/>
</dbReference>
<organism evidence="1 2">
    <name type="scientific">Parabacteroides goldsteinii DSM 19448 = WAL 12034</name>
    <dbReference type="NCBI Taxonomy" id="927665"/>
    <lineage>
        <taxon>Bacteria</taxon>
        <taxon>Pseudomonadati</taxon>
        <taxon>Bacteroidota</taxon>
        <taxon>Bacteroidia</taxon>
        <taxon>Bacteroidales</taxon>
        <taxon>Tannerellaceae</taxon>
        <taxon>Parabacteroides</taxon>
    </lineage>
</organism>
<protein>
    <recommendedName>
        <fullName evidence="3">Transposase (putative) YhgA-like domain-containing protein</fullName>
    </recommendedName>
</protein>
<dbReference type="EMBL" id="AQHV01000011">
    <property type="protein sequence ID" value="KKB55996.1"/>
    <property type="molecule type" value="Genomic_DNA"/>
</dbReference>
<dbReference type="HOGENOM" id="CLU_057504_1_0_10"/>
<reference evidence="1 2" key="1">
    <citation type="submission" date="2013-04" db="EMBL/GenBank/DDBJ databases">
        <title>The Genome Sequence of Parabacteroides goldsteinii DSM 19448.</title>
        <authorList>
            <consortium name="The Broad Institute Genomics Platform"/>
            <person name="Earl A."/>
            <person name="Ward D."/>
            <person name="Feldgarden M."/>
            <person name="Gevers D."/>
            <person name="Martens E."/>
            <person name="Sakamoto M."/>
            <person name="Benno Y."/>
            <person name="Song Y."/>
            <person name="Liu C."/>
            <person name="Lee J."/>
            <person name="Bolanos M."/>
            <person name="Vaisanen M.L."/>
            <person name="Finegold S.M."/>
            <person name="Walker B."/>
            <person name="Young S."/>
            <person name="Zeng Q."/>
            <person name="Gargeya S."/>
            <person name="Fitzgerald M."/>
            <person name="Haas B."/>
            <person name="Abouelleil A."/>
            <person name="Allen A.W."/>
            <person name="Alvarado L."/>
            <person name="Arachchi H.M."/>
            <person name="Berlin A.M."/>
            <person name="Chapman S.B."/>
            <person name="Gainer-Dewar J."/>
            <person name="Goldberg J."/>
            <person name="Griggs A."/>
            <person name="Gujja S."/>
            <person name="Hansen M."/>
            <person name="Howarth C."/>
            <person name="Imamovic A."/>
            <person name="Ireland A."/>
            <person name="Larimer J."/>
            <person name="McCowan C."/>
            <person name="Murphy C."/>
            <person name="Pearson M."/>
            <person name="Poon T.W."/>
            <person name="Priest M."/>
            <person name="Roberts A."/>
            <person name="Saif S."/>
            <person name="Shea T."/>
            <person name="Sisk P."/>
            <person name="Sykes S."/>
            <person name="Wortman J."/>
            <person name="Nusbaum C."/>
            <person name="Birren B."/>
        </authorList>
    </citation>
    <scope>NUCLEOTIDE SEQUENCE [LARGE SCALE GENOMIC DNA]</scope>
    <source>
        <strain evidence="1 2">DSM 19448</strain>
    </source>
</reference>